<dbReference type="Gene3D" id="3.60.21.10">
    <property type="match status" value="1"/>
</dbReference>
<evidence type="ECO:0000313" key="1">
    <source>
        <dbReference type="EMBL" id="KAA0894255.1"/>
    </source>
</evidence>
<organism evidence="1 2">
    <name type="scientific">Oryzomonas rubra</name>
    <dbReference type="NCBI Taxonomy" id="2509454"/>
    <lineage>
        <taxon>Bacteria</taxon>
        <taxon>Pseudomonadati</taxon>
        <taxon>Thermodesulfobacteriota</taxon>
        <taxon>Desulfuromonadia</taxon>
        <taxon>Geobacterales</taxon>
        <taxon>Geobacteraceae</taxon>
        <taxon>Oryzomonas</taxon>
    </lineage>
</organism>
<reference evidence="1 2" key="1">
    <citation type="submission" date="2019-04" db="EMBL/GenBank/DDBJ databases">
        <title>Geobacter ruber sp. nov., ferric-reducing bacteria isolated from paddy soil.</title>
        <authorList>
            <person name="Xu Z."/>
            <person name="Masuda Y."/>
            <person name="Itoh H."/>
            <person name="Senoo K."/>
        </authorList>
    </citation>
    <scope>NUCLEOTIDE SEQUENCE [LARGE SCALE GENOMIC DNA]</scope>
    <source>
        <strain evidence="1 2">Red88</strain>
    </source>
</reference>
<dbReference type="EMBL" id="SRSD01000002">
    <property type="protein sequence ID" value="KAA0894255.1"/>
    <property type="molecule type" value="Genomic_DNA"/>
</dbReference>
<evidence type="ECO:0008006" key="3">
    <source>
        <dbReference type="Google" id="ProtNLM"/>
    </source>
</evidence>
<proteinExistence type="predicted"/>
<evidence type="ECO:0000313" key="2">
    <source>
        <dbReference type="Proteomes" id="UP000324298"/>
    </source>
</evidence>
<dbReference type="SUPFAM" id="SSF56300">
    <property type="entry name" value="Metallo-dependent phosphatases"/>
    <property type="match status" value="1"/>
</dbReference>
<dbReference type="OrthoDB" id="5402108at2"/>
<gene>
    <name evidence="1" type="ORF">ET418_04690</name>
</gene>
<protein>
    <recommendedName>
        <fullName evidence="3">Calcineurin-like phosphoesterase domain-containing protein</fullName>
    </recommendedName>
</protein>
<keyword evidence="2" id="KW-1185">Reference proteome</keyword>
<comment type="caution">
    <text evidence="1">The sequence shown here is derived from an EMBL/GenBank/DDBJ whole genome shotgun (WGS) entry which is preliminary data.</text>
</comment>
<dbReference type="Proteomes" id="UP000324298">
    <property type="component" value="Unassembled WGS sequence"/>
</dbReference>
<dbReference type="InterPro" id="IPR029052">
    <property type="entry name" value="Metallo-depent_PP-like"/>
</dbReference>
<dbReference type="AlphaFoldDB" id="A0A5A9XNY4"/>
<accession>A0A5A9XNY4</accession>
<sequence>MAIVIGDIHGDLPMAQAFLHYKLETEHVALGDFVDSRDPQVTFDQKLACLDLLLGSGAELLWGNHYLAYRVVSL</sequence>
<name>A0A5A9XNY4_9BACT</name>
<dbReference type="RefSeq" id="WP_149306412.1">
    <property type="nucleotide sequence ID" value="NZ_SRSD01000002.1"/>
</dbReference>